<organism evidence="8 9">
    <name type="scientific">Podospora fimiseda</name>
    <dbReference type="NCBI Taxonomy" id="252190"/>
    <lineage>
        <taxon>Eukaryota</taxon>
        <taxon>Fungi</taxon>
        <taxon>Dikarya</taxon>
        <taxon>Ascomycota</taxon>
        <taxon>Pezizomycotina</taxon>
        <taxon>Sordariomycetes</taxon>
        <taxon>Sordariomycetidae</taxon>
        <taxon>Sordariales</taxon>
        <taxon>Podosporaceae</taxon>
        <taxon>Podospora</taxon>
    </lineage>
</organism>
<keyword evidence="6" id="KW-0732">Signal</keyword>
<comment type="caution">
    <text evidence="8">The sequence shown here is derived from an EMBL/GenBank/DDBJ whole genome shotgun (WGS) entry which is preliminary data.</text>
</comment>
<proteinExistence type="inferred from homology"/>
<sequence length="597" mass="64512">MTLKDIFKSFTLLPILIAGGLAATIPRTSKCKAVPGSDDWPSLETWTAFNQSIQGRLIKPTPPGAVCHSDHPAYNFDQCQVVQTAWSGEPLHSNDPVSVMWNNWNNDTCLPDPRLSCNEAGYAIYVVNATTPEHVKAGIDFARQHNIRLIVKNSGHDYIGRSSAPNSLSIWVHHMKSFKAHPSSFQPTGCDFSIPDSYVITAGAGTQMLEAYRATALFNRTLVGGNGRTVALGGFITGGGHSILAAHYGMAADQVLQLELVTPQGEILIANECQNQDLFWAMRGGGGSTFGVLTSVTLQTVPSPQVSSLGFLIATPSTNPQAFDAVTYFLTQLPVLEAAGVTGYPIVFQNSPSSTPGDPTLYTGIVGKLIMLNTSSTQTVLSHINPIASYISSTFSGSSINSFLYLPEVKTYSSFGAWYEENYDPSPVGHSNVMGSRLLTASSLTRNITATKLAFQKFSSGGQATAYIVSGRGVWNAKPRGGSTAVNPAWRKGVVVHATASVFFNSGDIGAKEEASRLTKGYSEALRDLTRPELDAAYLNEADKYEKDWQKTFWGEDNYERLLSIKKSVDPDNVFWCMPCVGGEGWKEVEGGKLCRV</sequence>
<reference evidence="8" key="1">
    <citation type="journal article" date="2023" name="Mol. Phylogenet. Evol.">
        <title>Genome-scale phylogeny and comparative genomics of the fungal order Sordariales.</title>
        <authorList>
            <person name="Hensen N."/>
            <person name="Bonometti L."/>
            <person name="Westerberg I."/>
            <person name="Brannstrom I.O."/>
            <person name="Guillou S."/>
            <person name="Cros-Aarteil S."/>
            <person name="Calhoun S."/>
            <person name="Haridas S."/>
            <person name="Kuo A."/>
            <person name="Mondo S."/>
            <person name="Pangilinan J."/>
            <person name="Riley R."/>
            <person name="LaButti K."/>
            <person name="Andreopoulos B."/>
            <person name="Lipzen A."/>
            <person name="Chen C."/>
            <person name="Yan M."/>
            <person name="Daum C."/>
            <person name="Ng V."/>
            <person name="Clum A."/>
            <person name="Steindorff A."/>
            <person name="Ohm R.A."/>
            <person name="Martin F."/>
            <person name="Silar P."/>
            <person name="Natvig D.O."/>
            <person name="Lalanne C."/>
            <person name="Gautier V."/>
            <person name="Ament-Velasquez S.L."/>
            <person name="Kruys A."/>
            <person name="Hutchinson M.I."/>
            <person name="Powell A.J."/>
            <person name="Barry K."/>
            <person name="Miller A.N."/>
            <person name="Grigoriev I.V."/>
            <person name="Debuchy R."/>
            <person name="Gladieux P."/>
            <person name="Hiltunen Thoren M."/>
            <person name="Johannesson H."/>
        </authorList>
    </citation>
    <scope>NUCLEOTIDE SEQUENCE</scope>
    <source>
        <strain evidence="8">CBS 990.96</strain>
    </source>
</reference>
<evidence type="ECO:0000313" key="9">
    <source>
        <dbReference type="Proteomes" id="UP001301958"/>
    </source>
</evidence>
<evidence type="ECO:0000259" key="7">
    <source>
        <dbReference type="PROSITE" id="PS51387"/>
    </source>
</evidence>
<dbReference type="PANTHER" id="PTHR42973">
    <property type="entry name" value="BINDING OXIDOREDUCTASE, PUTATIVE (AFU_ORTHOLOGUE AFUA_1G17690)-RELATED"/>
    <property type="match status" value="1"/>
</dbReference>
<keyword evidence="4" id="KW-0274">FAD</keyword>
<dbReference type="InterPro" id="IPR016166">
    <property type="entry name" value="FAD-bd_PCMH"/>
</dbReference>
<dbReference type="GO" id="GO:0016491">
    <property type="term" value="F:oxidoreductase activity"/>
    <property type="evidence" value="ECO:0007669"/>
    <property type="project" value="UniProtKB-KW"/>
</dbReference>
<evidence type="ECO:0000256" key="1">
    <source>
        <dbReference type="ARBA" id="ARBA00001974"/>
    </source>
</evidence>
<dbReference type="InterPro" id="IPR006094">
    <property type="entry name" value="Oxid_FAD_bind_N"/>
</dbReference>
<feature type="signal peptide" evidence="6">
    <location>
        <begin position="1"/>
        <end position="22"/>
    </location>
</feature>
<evidence type="ECO:0000256" key="3">
    <source>
        <dbReference type="ARBA" id="ARBA00022630"/>
    </source>
</evidence>
<dbReference type="Proteomes" id="UP001301958">
    <property type="component" value="Unassembled WGS sequence"/>
</dbReference>
<dbReference type="AlphaFoldDB" id="A0AAN7BI03"/>
<dbReference type="InterPro" id="IPR012951">
    <property type="entry name" value="BBE"/>
</dbReference>
<evidence type="ECO:0000256" key="6">
    <source>
        <dbReference type="SAM" id="SignalP"/>
    </source>
</evidence>
<keyword evidence="5" id="KW-0560">Oxidoreductase</keyword>
<dbReference type="Pfam" id="PF08031">
    <property type="entry name" value="BBE"/>
    <property type="match status" value="1"/>
</dbReference>
<evidence type="ECO:0000256" key="5">
    <source>
        <dbReference type="ARBA" id="ARBA00023002"/>
    </source>
</evidence>
<dbReference type="SUPFAM" id="SSF56176">
    <property type="entry name" value="FAD-binding/transporter-associated domain-like"/>
    <property type="match status" value="1"/>
</dbReference>
<protein>
    <submittedName>
        <fullName evidence="8">Tetrahydrocannabinolic acid synthase</fullName>
    </submittedName>
</protein>
<keyword evidence="3" id="KW-0285">Flavoprotein</keyword>
<name>A0AAN7BI03_9PEZI</name>
<comment type="cofactor">
    <cofactor evidence="1">
        <name>FAD</name>
        <dbReference type="ChEBI" id="CHEBI:57692"/>
    </cofactor>
</comment>
<gene>
    <name evidence="8" type="ORF">QBC38DRAFT_487059</name>
</gene>
<dbReference type="InterPro" id="IPR016169">
    <property type="entry name" value="FAD-bd_PCMH_sub2"/>
</dbReference>
<feature type="chain" id="PRO_5043026452" evidence="6">
    <location>
        <begin position="23"/>
        <end position="597"/>
    </location>
</feature>
<comment type="similarity">
    <text evidence="2">Belongs to the oxygen-dependent FAD-linked oxidoreductase family.</text>
</comment>
<evidence type="ECO:0000256" key="2">
    <source>
        <dbReference type="ARBA" id="ARBA00005466"/>
    </source>
</evidence>
<dbReference type="InterPro" id="IPR050416">
    <property type="entry name" value="FAD-linked_Oxidoreductase"/>
</dbReference>
<reference evidence="8" key="2">
    <citation type="submission" date="2023-05" db="EMBL/GenBank/DDBJ databases">
        <authorList>
            <consortium name="Lawrence Berkeley National Laboratory"/>
            <person name="Steindorff A."/>
            <person name="Hensen N."/>
            <person name="Bonometti L."/>
            <person name="Westerberg I."/>
            <person name="Brannstrom I.O."/>
            <person name="Guillou S."/>
            <person name="Cros-Aarteil S."/>
            <person name="Calhoun S."/>
            <person name="Haridas S."/>
            <person name="Kuo A."/>
            <person name="Mondo S."/>
            <person name="Pangilinan J."/>
            <person name="Riley R."/>
            <person name="Labutti K."/>
            <person name="Andreopoulos B."/>
            <person name="Lipzen A."/>
            <person name="Chen C."/>
            <person name="Yanf M."/>
            <person name="Daum C."/>
            <person name="Ng V."/>
            <person name="Clum A."/>
            <person name="Ohm R."/>
            <person name="Martin F."/>
            <person name="Silar P."/>
            <person name="Natvig D."/>
            <person name="Lalanne C."/>
            <person name="Gautier V."/>
            <person name="Ament-Velasquez S.L."/>
            <person name="Kruys A."/>
            <person name="Hutchinson M.I."/>
            <person name="Powell A.J."/>
            <person name="Barry K."/>
            <person name="Miller A.N."/>
            <person name="Grigoriev I.V."/>
            <person name="Debuchy R."/>
            <person name="Gladieux P."/>
            <person name="Thoren M.H."/>
            <person name="Johannesson H."/>
        </authorList>
    </citation>
    <scope>NUCLEOTIDE SEQUENCE</scope>
    <source>
        <strain evidence="8">CBS 990.96</strain>
    </source>
</reference>
<dbReference type="Gene3D" id="3.30.465.10">
    <property type="match status" value="2"/>
</dbReference>
<dbReference type="GO" id="GO:0071949">
    <property type="term" value="F:FAD binding"/>
    <property type="evidence" value="ECO:0007669"/>
    <property type="project" value="InterPro"/>
</dbReference>
<accession>A0AAN7BI03</accession>
<dbReference type="Pfam" id="PF01565">
    <property type="entry name" value="FAD_binding_4"/>
    <property type="match status" value="1"/>
</dbReference>
<keyword evidence="9" id="KW-1185">Reference proteome</keyword>
<evidence type="ECO:0000256" key="4">
    <source>
        <dbReference type="ARBA" id="ARBA00022827"/>
    </source>
</evidence>
<dbReference type="PROSITE" id="PS51387">
    <property type="entry name" value="FAD_PCMH"/>
    <property type="match status" value="1"/>
</dbReference>
<evidence type="ECO:0000313" key="8">
    <source>
        <dbReference type="EMBL" id="KAK4223736.1"/>
    </source>
</evidence>
<dbReference type="InterPro" id="IPR036318">
    <property type="entry name" value="FAD-bd_PCMH-like_sf"/>
</dbReference>
<dbReference type="PANTHER" id="PTHR42973:SF39">
    <property type="entry name" value="FAD-BINDING PCMH-TYPE DOMAIN-CONTAINING PROTEIN"/>
    <property type="match status" value="1"/>
</dbReference>
<dbReference type="EMBL" id="MU865416">
    <property type="protein sequence ID" value="KAK4223736.1"/>
    <property type="molecule type" value="Genomic_DNA"/>
</dbReference>
<feature type="domain" description="FAD-binding PCMH-type" evidence="7">
    <location>
        <begin position="119"/>
        <end position="303"/>
    </location>
</feature>